<dbReference type="RefSeq" id="WP_145911591.1">
    <property type="nucleotide sequence ID" value="NZ_BAAAMZ010000022.1"/>
</dbReference>
<dbReference type="InterPro" id="IPR014013">
    <property type="entry name" value="Helic_SF1/SF2_ATP-bd_DinG/Rad3"/>
</dbReference>
<dbReference type="SUPFAM" id="SSF52540">
    <property type="entry name" value="P-loop containing nucleoside triphosphate hydrolases"/>
    <property type="match status" value="1"/>
</dbReference>
<proteinExistence type="inferred from homology"/>
<organism evidence="6 7">
    <name type="scientific">Kitasatospora viridis</name>
    <dbReference type="NCBI Taxonomy" id="281105"/>
    <lineage>
        <taxon>Bacteria</taxon>
        <taxon>Bacillati</taxon>
        <taxon>Actinomycetota</taxon>
        <taxon>Actinomycetes</taxon>
        <taxon>Kitasatosporales</taxon>
        <taxon>Streptomycetaceae</taxon>
        <taxon>Kitasatospora</taxon>
    </lineage>
</organism>
<keyword evidence="7" id="KW-1185">Reference proteome</keyword>
<evidence type="ECO:0000259" key="5">
    <source>
        <dbReference type="PROSITE" id="PS51193"/>
    </source>
</evidence>
<comment type="similarity">
    <text evidence="4">Belongs to the helicase family. DinG subfamily.</text>
</comment>
<comment type="caution">
    <text evidence="6">The sequence shown here is derived from an EMBL/GenBank/DDBJ whole genome shotgun (WGS) entry which is preliminary data.</text>
</comment>
<dbReference type="GO" id="GO:0016818">
    <property type="term" value="F:hydrolase activity, acting on acid anhydrides, in phosphorus-containing anhydrides"/>
    <property type="evidence" value="ECO:0007669"/>
    <property type="project" value="InterPro"/>
</dbReference>
<dbReference type="GO" id="GO:0005524">
    <property type="term" value="F:ATP binding"/>
    <property type="evidence" value="ECO:0007669"/>
    <property type="project" value="UniProtKB-KW"/>
</dbReference>
<keyword evidence="1" id="KW-0547">Nucleotide-binding</keyword>
<name>A0A561SAA1_9ACTN</name>
<dbReference type="SMART" id="SM00487">
    <property type="entry name" value="DEXDc"/>
    <property type="match status" value="1"/>
</dbReference>
<dbReference type="InterPro" id="IPR045028">
    <property type="entry name" value="DinG/Rad3-like"/>
</dbReference>
<evidence type="ECO:0000256" key="3">
    <source>
        <dbReference type="ARBA" id="ARBA00022840"/>
    </source>
</evidence>
<dbReference type="InterPro" id="IPR014001">
    <property type="entry name" value="Helicase_ATP-bd"/>
</dbReference>
<dbReference type="PANTHER" id="PTHR11472:SF34">
    <property type="entry name" value="REGULATOR OF TELOMERE ELONGATION HELICASE 1"/>
    <property type="match status" value="1"/>
</dbReference>
<dbReference type="SMART" id="SM00491">
    <property type="entry name" value="HELICc2"/>
    <property type="match status" value="1"/>
</dbReference>
<evidence type="ECO:0000256" key="1">
    <source>
        <dbReference type="ARBA" id="ARBA00022741"/>
    </source>
</evidence>
<dbReference type="PROSITE" id="PS51193">
    <property type="entry name" value="HELICASE_ATP_BIND_2"/>
    <property type="match status" value="1"/>
</dbReference>
<feature type="domain" description="Helicase ATP-binding" evidence="5">
    <location>
        <begin position="19"/>
        <end position="304"/>
    </location>
</feature>
<dbReference type="InterPro" id="IPR027417">
    <property type="entry name" value="P-loop_NTPase"/>
</dbReference>
<dbReference type="EMBL" id="VIWT01000008">
    <property type="protein sequence ID" value="TWF71802.1"/>
    <property type="molecule type" value="Genomic_DNA"/>
</dbReference>
<sequence>MTTATPEPQLRTFADAENVLASRLPGYTARPAQQKLAAAIEAVITACETDPAPQHLLAEAGTGTGKSLGALIPAILGVSRNGRIAGGRVVIATSTLALMTQYLEKDLPFLKEHLPVDFTYAPLKGLGQYVCKDKLQEATSEQVANLADLIEETMADGSTSTGDRDTLTTPVAPEEWRHVAVGANECPGRSGCAFGQTCFGYKAKDEAAEANIVVTNHKMAMLDVKVKMSIAESNENGIGESVILGDRDLMIFDEGHELPETAQSTLGFEVKEGGILAWADQALNFVTLQSATDDENAERDLEAIRDTEKLVETIQAKLVEIREIVVKLMEIEGATLDVDFVEEHYPVFEALTQAITRAWHKIKAAKITKGEKGAQGTKQKRLLTLGESYLTNIARVLEAPEIDMVAWPETYTARSKKTGEQVTRWALTACPIEVGPILREELWNETSAVILSATLSTGNSGFSYAAKTLGLEKATTLDVGTPFDYERQMLMYVPGAKTEAGEPMPIPSAKDKDARAAWQTWAIETIAMLVRDAARGGAMLLFTSKTDMIAAYNLLAERIGAAGFPVYMQGKDHTNKEIAQKFKEQKDSVLFGMKSFFVGVDFPGDTNRLVVMMKLPFAVPSDPVIAARSKKIKERGGNDFAELALPLMMLTLGQGFGRLLRTVTDYGIVAILDPRLSTTHWGKNIVRGLPPAPVTTSLDDVKTYYAAWREALGAAS</sequence>
<dbReference type="Pfam" id="PF13307">
    <property type="entry name" value="Helicase_C_2"/>
    <property type="match status" value="1"/>
</dbReference>
<accession>A0A561SAA1</accession>
<dbReference type="InterPro" id="IPR006555">
    <property type="entry name" value="ATP-dep_Helicase_C"/>
</dbReference>
<evidence type="ECO:0000256" key="2">
    <source>
        <dbReference type="ARBA" id="ARBA00022801"/>
    </source>
</evidence>
<dbReference type="GO" id="GO:0006139">
    <property type="term" value="P:nucleobase-containing compound metabolic process"/>
    <property type="evidence" value="ECO:0007669"/>
    <property type="project" value="InterPro"/>
</dbReference>
<dbReference type="Proteomes" id="UP000317940">
    <property type="component" value="Unassembled WGS sequence"/>
</dbReference>
<dbReference type="AlphaFoldDB" id="A0A561SAA1"/>
<gene>
    <name evidence="6" type="ORF">FHX73_18173</name>
</gene>
<evidence type="ECO:0000313" key="6">
    <source>
        <dbReference type="EMBL" id="TWF71802.1"/>
    </source>
</evidence>
<dbReference type="Gene3D" id="3.40.50.300">
    <property type="entry name" value="P-loop containing nucleotide triphosphate hydrolases"/>
    <property type="match status" value="2"/>
</dbReference>
<dbReference type="OrthoDB" id="9805194at2"/>
<evidence type="ECO:0000313" key="7">
    <source>
        <dbReference type="Proteomes" id="UP000317940"/>
    </source>
</evidence>
<keyword evidence="3" id="KW-0067">ATP-binding</keyword>
<reference evidence="6 7" key="1">
    <citation type="submission" date="2019-06" db="EMBL/GenBank/DDBJ databases">
        <title>Sequencing the genomes of 1000 actinobacteria strains.</title>
        <authorList>
            <person name="Klenk H.-P."/>
        </authorList>
    </citation>
    <scope>NUCLEOTIDE SEQUENCE [LARGE SCALE GENOMIC DNA]</scope>
    <source>
        <strain evidence="6 7">DSM 44826</strain>
    </source>
</reference>
<dbReference type="GO" id="GO:0003678">
    <property type="term" value="F:DNA helicase activity"/>
    <property type="evidence" value="ECO:0007669"/>
    <property type="project" value="TreeGrafter"/>
</dbReference>
<evidence type="ECO:0000256" key="4">
    <source>
        <dbReference type="ARBA" id="ARBA00038058"/>
    </source>
</evidence>
<keyword evidence="2" id="KW-0378">Hydrolase</keyword>
<dbReference type="PANTHER" id="PTHR11472">
    <property type="entry name" value="DNA REPAIR DEAD HELICASE RAD3/XP-D SUBFAMILY MEMBER"/>
    <property type="match status" value="1"/>
</dbReference>
<dbReference type="GO" id="GO:0003676">
    <property type="term" value="F:nucleic acid binding"/>
    <property type="evidence" value="ECO:0007669"/>
    <property type="project" value="InterPro"/>
</dbReference>
<protein>
    <submittedName>
        <fullName evidence="6">ATP-dependent DNA helicase DinG</fullName>
    </submittedName>
</protein>
<keyword evidence="6" id="KW-0347">Helicase</keyword>